<keyword evidence="2" id="KW-0732">Signal</keyword>
<organism evidence="3 4">
    <name type="scientific">Pollutimonas bauzanensis</name>
    <dbReference type="NCBI Taxonomy" id="658167"/>
    <lineage>
        <taxon>Bacteria</taxon>
        <taxon>Pseudomonadati</taxon>
        <taxon>Pseudomonadota</taxon>
        <taxon>Betaproteobacteria</taxon>
        <taxon>Burkholderiales</taxon>
        <taxon>Alcaligenaceae</taxon>
        <taxon>Pollutimonas</taxon>
    </lineage>
</organism>
<dbReference type="OrthoDB" id="8678477at2"/>
<dbReference type="PANTHER" id="PTHR42928">
    <property type="entry name" value="TRICARBOXYLATE-BINDING PROTEIN"/>
    <property type="match status" value="1"/>
</dbReference>
<evidence type="ECO:0000313" key="4">
    <source>
        <dbReference type="Proteomes" id="UP000184226"/>
    </source>
</evidence>
<name>A0A1M5UUP7_9BURK</name>
<feature type="chain" id="PRO_5012206431" evidence="2">
    <location>
        <begin position="29"/>
        <end position="327"/>
    </location>
</feature>
<keyword evidence="3" id="KW-0675">Receptor</keyword>
<dbReference type="CDD" id="cd07012">
    <property type="entry name" value="PBP2_Bug_TTT"/>
    <property type="match status" value="1"/>
</dbReference>
<dbReference type="PIRSF" id="PIRSF017082">
    <property type="entry name" value="YflP"/>
    <property type="match status" value="1"/>
</dbReference>
<proteinExistence type="inferred from homology"/>
<reference evidence="3 4" key="1">
    <citation type="submission" date="2016-11" db="EMBL/GenBank/DDBJ databases">
        <authorList>
            <person name="Jaros S."/>
            <person name="Januszkiewicz K."/>
            <person name="Wedrychowicz H."/>
        </authorList>
    </citation>
    <scope>NUCLEOTIDE SEQUENCE [LARGE SCALE GENOMIC DNA]</scope>
    <source>
        <strain evidence="3 4">CGMCC 1.10190</strain>
    </source>
</reference>
<dbReference type="InterPro" id="IPR042100">
    <property type="entry name" value="Bug_dom1"/>
</dbReference>
<gene>
    <name evidence="3" type="ORF">SAMN04488135_104120</name>
</gene>
<accession>A0A1M5UUP7</accession>
<evidence type="ECO:0000313" key="3">
    <source>
        <dbReference type="EMBL" id="SHH66674.1"/>
    </source>
</evidence>
<dbReference type="EMBL" id="FQXE01000004">
    <property type="protein sequence ID" value="SHH66674.1"/>
    <property type="molecule type" value="Genomic_DNA"/>
</dbReference>
<dbReference type="SUPFAM" id="SSF53850">
    <property type="entry name" value="Periplasmic binding protein-like II"/>
    <property type="match status" value="1"/>
</dbReference>
<dbReference type="STRING" id="658167.SAMN04488135_104120"/>
<keyword evidence="4" id="KW-1185">Reference proteome</keyword>
<comment type="similarity">
    <text evidence="1">Belongs to the UPF0065 (bug) family.</text>
</comment>
<dbReference type="Proteomes" id="UP000184226">
    <property type="component" value="Unassembled WGS sequence"/>
</dbReference>
<evidence type="ECO:0000256" key="2">
    <source>
        <dbReference type="SAM" id="SignalP"/>
    </source>
</evidence>
<evidence type="ECO:0000256" key="1">
    <source>
        <dbReference type="ARBA" id="ARBA00006987"/>
    </source>
</evidence>
<dbReference type="Gene3D" id="3.40.190.150">
    <property type="entry name" value="Bordetella uptake gene, domain 1"/>
    <property type="match status" value="1"/>
</dbReference>
<dbReference type="RefSeq" id="WP_073102805.1">
    <property type="nucleotide sequence ID" value="NZ_FQXE01000004.1"/>
</dbReference>
<dbReference type="PANTHER" id="PTHR42928:SF5">
    <property type="entry name" value="BLR1237 PROTEIN"/>
    <property type="match status" value="1"/>
</dbReference>
<dbReference type="Pfam" id="PF03401">
    <property type="entry name" value="TctC"/>
    <property type="match status" value="1"/>
</dbReference>
<protein>
    <submittedName>
        <fullName evidence="3">Tripartite-type tricarboxylate transporter, receptor component TctC</fullName>
    </submittedName>
</protein>
<sequence length="327" mass="34239">MIHRQRRLMLGLLPALFALLAAPSPAFAAEDGDFPQRSIELVVPWQAGGGADVVARAFSSAVAKHLPQPVVVVNKPGASGAIGIGDVIRAQPDGYRLVLATSELVILRHLGMAKFSYTDLAPVAGLNSDPAAIVVRADDPARTLEDFLAKARAQPGVLSIGNAGVGSTWHMAAAAFAAASGTRYNEIPFPGGAPALLALLGGHIDAVSVSTAEASTYVDAGKLRILAVMADKRERGFESVPTLKELGIDVSVEMWRGLAAPKNTPASVMAVLRVAAAKAVKEPAWLDTLAKLRFRTDSYADAATLEAVMAKEDVFYGKLAGRLDVNN</sequence>
<dbReference type="Gene3D" id="3.40.190.10">
    <property type="entry name" value="Periplasmic binding protein-like II"/>
    <property type="match status" value="1"/>
</dbReference>
<feature type="signal peptide" evidence="2">
    <location>
        <begin position="1"/>
        <end position="28"/>
    </location>
</feature>
<dbReference type="AlphaFoldDB" id="A0A1M5UUP7"/>
<dbReference type="InterPro" id="IPR005064">
    <property type="entry name" value="BUG"/>
</dbReference>